<keyword evidence="3" id="KW-0175">Coiled coil</keyword>
<feature type="domain" description="Flagellar hook-associated protein 2 N-terminal" evidence="6">
    <location>
        <begin position="20"/>
        <end position="117"/>
    </location>
</feature>
<keyword evidence="5" id="KW-0964">Secreted</keyword>
<evidence type="ECO:0000256" key="2">
    <source>
        <dbReference type="ARBA" id="ARBA00011255"/>
    </source>
</evidence>
<comment type="subcellular location">
    <subcellularLocation>
        <location evidence="5">Secreted</location>
    </subcellularLocation>
    <subcellularLocation>
        <location evidence="5">Bacterial flagellum</location>
    </subcellularLocation>
</comment>
<dbReference type="PANTHER" id="PTHR30288:SF0">
    <property type="entry name" value="FLAGELLAR HOOK-ASSOCIATED PROTEIN 2"/>
    <property type="match status" value="1"/>
</dbReference>
<keyword evidence="8" id="KW-0282">Flagellum</keyword>
<evidence type="ECO:0000256" key="5">
    <source>
        <dbReference type="RuleBase" id="RU362066"/>
    </source>
</evidence>
<comment type="similarity">
    <text evidence="1 5">Belongs to the FliD family.</text>
</comment>
<dbReference type="Pfam" id="PF07196">
    <property type="entry name" value="Flagellin_IN"/>
    <property type="match status" value="1"/>
</dbReference>
<comment type="subunit">
    <text evidence="2 5">Homopentamer.</text>
</comment>
<dbReference type="InterPro" id="IPR010810">
    <property type="entry name" value="Flagellin_hook_IN_motif"/>
</dbReference>
<evidence type="ECO:0000256" key="4">
    <source>
        <dbReference type="ARBA" id="ARBA00023143"/>
    </source>
</evidence>
<dbReference type="GO" id="GO:0009424">
    <property type="term" value="C:bacterial-type flagellum hook"/>
    <property type="evidence" value="ECO:0007669"/>
    <property type="project" value="UniProtKB-UniRule"/>
</dbReference>
<proteinExistence type="inferred from homology"/>
<evidence type="ECO:0000313" key="8">
    <source>
        <dbReference type="EMBL" id="RMV73492.1"/>
    </source>
</evidence>
<sequence length="498" mass="50319">MLEGRSTMASPITSSTGLGSGLAITAIVEGLVGAEKAPKQNQIDKQTAATTASLSGVSQLTSALAAFQKTLDTLGSSTTPAFQGFAATSANEAVVKATAGNTAVNGTYAIGITQLATPSKVATAALNATQASAIPSGTLKITQNGTDYNVLVDKTSTLQEVRDKINSTLQGKGITANIINDSNGSRLVFSSTTTGKGSDISVVGASGQEALNIDGTKLMSSTSAGTDASGKAIPGAGAIVDVAKDAEFTVDGLSLTSKTNTVSTAISGLTFELVAPSTAASPTTTVTVATNTDGLKSSLQSFVDSYNTLVSLVSSLTKGSIDADGKYTAAALTGDATPRALLATIRSQIASATSGAGLSSLSQLGIKTQQADGKLSLNTSEFTTALSDKKLGSQIQAMFTGATNADGTTSDGLIARMNKALLPYTKSDGVLASKTTSLNKVQTRLASDQDALDRRIASLTTTLTKKYNAMDLVVGQLKATATNITSIFEAMNAQKNAS</sequence>
<dbReference type="PANTHER" id="PTHR30288">
    <property type="entry name" value="FLAGELLAR CAP/ASSEMBLY PROTEIN FLID"/>
    <property type="match status" value="1"/>
</dbReference>
<comment type="caution">
    <text evidence="8">The sequence shown here is derived from an EMBL/GenBank/DDBJ whole genome shotgun (WGS) entry which is preliminary data.</text>
</comment>
<reference evidence="8 9" key="1">
    <citation type="submission" date="2018-08" db="EMBL/GenBank/DDBJ databases">
        <title>Recombination of ecologically and evolutionarily significant loci maintains genetic cohesion in the Pseudomonas syringae species complex.</title>
        <authorList>
            <person name="Dillon M."/>
            <person name="Thakur S."/>
            <person name="Almeida R.N.D."/>
            <person name="Weir B.S."/>
            <person name="Guttman D.S."/>
        </authorList>
    </citation>
    <scope>NUCLEOTIDE SEQUENCE [LARGE SCALE GENOMIC DNA]</scope>
    <source>
        <strain evidence="8 9">ICMP 7496</strain>
    </source>
</reference>
<dbReference type="GO" id="GO:0071973">
    <property type="term" value="P:bacterial-type flagellum-dependent cell motility"/>
    <property type="evidence" value="ECO:0007669"/>
    <property type="project" value="TreeGrafter"/>
</dbReference>
<keyword evidence="4 5" id="KW-0975">Bacterial flagellum</keyword>
<comment type="function">
    <text evidence="5">Required for morphogenesis and for the elongation of the flagellar filament by facilitating polymerization of the flagellin monomers at the tip of growing filament. Forms a capping structure, which prevents flagellin subunits (transported through the central channel of the flagellum) from leaking out without polymerization at the distal end.</text>
</comment>
<keyword evidence="8" id="KW-0969">Cilium</keyword>
<evidence type="ECO:0000259" key="6">
    <source>
        <dbReference type="Pfam" id="PF02465"/>
    </source>
</evidence>
<dbReference type="InterPro" id="IPR040026">
    <property type="entry name" value="FliD"/>
</dbReference>
<accession>A0A3M6EYS1</accession>
<protein>
    <recommendedName>
        <fullName evidence="5">Flagellar hook-associated protein 2</fullName>
        <shortName evidence="5">HAP2</shortName>
    </recommendedName>
    <alternativeName>
        <fullName evidence="5">Flagellar cap protein</fullName>
    </alternativeName>
</protein>
<dbReference type="InterPro" id="IPR003481">
    <property type="entry name" value="FliD_N"/>
</dbReference>
<keyword evidence="8" id="KW-0966">Cell projection</keyword>
<name>A0A3M6EYS1_9PSED</name>
<dbReference type="Pfam" id="PF02465">
    <property type="entry name" value="FliD_N"/>
    <property type="match status" value="1"/>
</dbReference>
<dbReference type="AlphaFoldDB" id="A0A3M6EYS1"/>
<dbReference type="InterPro" id="IPR010809">
    <property type="entry name" value="FliD_C"/>
</dbReference>
<feature type="domain" description="Flagellar hook-associated protein 2 C-terminal" evidence="7">
    <location>
        <begin position="243"/>
        <end position="478"/>
    </location>
</feature>
<dbReference type="Pfam" id="PF07195">
    <property type="entry name" value="FliD_C"/>
    <property type="match status" value="1"/>
</dbReference>
<dbReference type="GO" id="GO:0005576">
    <property type="term" value="C:extracellular region"/>
    <property type="evidence" value="ECO:0007669"/>
    <property type="project" value="UniProtKB-SubCell"/>
</dbReference>
<evidence type="ECO:0000256" key="3">
    <source>
        <dbReference type="ARBA" id="ARBA00023054"/>
    </source>
</evidence>
<dbReference type="GO" id="GO:0009421">
    <property type="term" value="C:bacterial-type flagellum filament cap"/>
    <property type="evidence" value="ECO:0007669"/>
    <property type="project" value="InterPro"/>
</dbReference>
<dbReference type="Proteomes" id="UP000269872">
    <property type="component" value="Unassembled WGS sequence"/>
</dbReference>
<dbReference type="EMBL" id="RBUY01000134">
    <property type="protein sequence ID" value="RMV73492.1"/>
    <property type="molecule type" value="Genomic_DNA"/>
</dbReference>
<evidence type="ECO:0000256" key="1">
    <source>
        <dbReference type="ARBA" id="ARBA00009764"/>
    </source>
</evidence>
<evidence type="ECO:0000259" key="7">
    <source>
        <dbReference type="Pfam" id="PF07195"/>
    </source>
</evidence>
<evidence type="ECO:0000313" key="9">
    <source>
        <dbReference type="Proteomes" id="UP000269872"/>
    </source>
</evidence>
<dbReference type="GO" id="GO:0007155">
    <property type="term" value="P:cell adhesion"/>
    <property type="evidence" value="ECO:0007669"/>
    <property type="project" value="InterPro"/>
</dbReference>
<organism evidence="8 9">
    <name type="scientific">Pseudomonas caricapapayae</name>
    <dbReference type="NCBI Taxonomy" id="46678"/>
    <lineage>
        <taxon>Bacteria</taxon>
        <taxon>Pseudomonadati</taxon>
        <taxon>Pseudomonadota</taxon>
        <taxon>Gammaproteobacteria</taxon>
        <taxon>Pseudomonadales</taxon>
        <taxon>Pseudomonadaceae</taxon>
        <taxon>Pseudomonas</taxon>
    </lineage>
</organism>
<gene>
    <name evidence="8" type="ORF">ALP05_05526</name>
</gene>